<gene>
    <name evidence="2" type="ORF">QR90_01510</name>
</gene>
<accession>A0A0A7KD95</accession>
<dbReference type="HOGENOM" id="CLU_942410_0_0_0"/>
<feature type="signal peptide" evidence="1">
    <location>
        <begin position="1"/>
        <end position="20"/>
    </location>
</feature>
<proteinExistence type="predicted"/>
<organism evidence="2 3">
    <name type="scientific">Deinococcus radiopugnans</name>
    <dbReference type="NCBI Taxonomy" id="57497"/>
    <lineage>
        <taxon>Bacteria</taxon>
        <taxon>Thermotogati</taxon>
        <taxon>Deinococcota</taxon>
        <taxon>Deinococci</taxon>
        <taxon>Deinococcales</taxon>
        <taxon>Deinococcaceae</taxon>
        <taxon>Deinococcus</taxon>
    </lineage>
</organism>
<feature type="chain" id="PRO_5002040557" evidence="1">
    <location>
        <begin position="21"/>
        <end position="295"/>
    </location>
</feature>
<dbReference type="AlphaFoldDB" id="A0A0A7KD95"/>
<dbReference type="Proteomes" id="UP000030634">
    <property type="component" value="Chromosome"/>
</dbReference>
<sequence length="295" mass="30969">MSWKHVSLLALALSGGSVLAQTTPSKPAAPKSISPEREFLERLATPFYAPGSTTAQVLVGKAPADLGFALPAGSRVIGSVTTQSKDPSFPAGATVYFDTAQTPAQVEAYFARALPGAGWKVFPREGNGLSGEGGFQPTAVAGGGFYYRQAPDQTLGVTAQRVGQTTQVRLSVERASNLKQMLSYARPGGPVSPSLPRLQAPADATVSPRGGGGNGNNVTQYAGIESRLGRAALYDFYAAQLRNAGWKLSNRAETGQLISTLWTFTDDGETRVGLFLLNEVGKGQYRATLATQGLE</sequence>
<evidence type="ECO:0000256" key="1">
    <source>
        <dbReference type="SAM" id="SignalP"/>
    </source>
</evidence>
<name>A0A0A7KD95_9DEIO</name>
<keyword evidence="1" id="KW-0732">Signal</keyword>
<dbReference type="KEGG" id="dsw:QR90_01510"/>
<evidence type="ECO:0000313" key="3">
    <source>
        <dbReference type="Proteomes" id="UP000030634"/>
    </source>
</evidence>
<dbReference type="STRING" id="1182571.QR90_01510"/>
<reference evidence="3" key="1">
    <citation type="submission" date="2014-11" db="EMBL/GenBank/DDBJ databases">
        <title>Hymenobacter sp. DG25B genome submission.</title>
        <authorList>
            <person name="Jung H.-Y."/>
            <person name="Kim M.K."/>
            <person name="Srinivasan S."/>
            <person name="Lim S."/>
        </authorList>
    </citation>
    <scope>NUCLEOTIDE SEQUENCE [LARGE SCALE GENOMIC DNA]</scope>
    <source>
        <strain evidence="3">DY59</strain>
    </source>
</reference>
<evidence type="ECO:0000313" key="2">
    <source>
        <dbReference type="EMBL" id="AIZ44080.1"/>
    </source>
</evidence>
<protein>
    <submittedName>
        <fullName evidence="2">Uncharacterized protein</fullName>
    </submittedName>
</protein>
<dbReference type="EMBL" id="CP010028">
    <property type="protein sequence ID" value="AIZ44080.1"/>
    <property type="molecule type" value="Genomic_DNA"/>
</dbReference>
<dbReference type="RefSeq" id="WP_039681714.1">
    <property type="nucleotide sequence ID" value="NZ_CP010028.1"/>
</dbReference>